<organism evidence="1 2">
    <name type="scientific">Opisthorchis felineus</name>
    <dbReference type="NCBI Taxonomy" id="147828"/>
    <lineage>
        <taxon>Eukaryota</taxon>
        <taxon>Metazoa</taxon>
        <taxon>Spiralia</taxon>
        <taxon>Lophotrochozoa</taxon>
        <taxon>Platyhelminthes</taxon>
        <taxon>Trematoda</taxon>
        <taxon>Digenea</taxon>
        <taxon>Opisthorchiida</taxon>
        <taxon>Opisthorchiata</taxon>
        <taxon>Opisthorchiidae</taxon>
        <taxon>Opisthorchis</taxon>
    </lineage>
</organism>
<gene>
    <name evidence="1" type="ORF">CRM22_005007</name>
</gene>
<dbReference type="Proteomes" id="UP000308267">
    <property type="component" value="Unassembled WGS sequence"/>
</dbReference>
<evidence type="ECO:0000313" key="1">
    <source>
        <dbReference type="EMBL" id="TGZ67062.1"/>
    </source>
</evidence>
<keyword evidence="2" id="KW-1185">Reference proteome</keyword>
<evidence type="ECO:0000313" key="2">
    <source>
        <dbReference type="Proteomes" id="UP000308267"/>
    </source>
</evidence>
<dbReference type="OrthoDB" id="6297783at2759"/>
<reference evidence="1 2" key="1">
    <citation type="journal article" date="2019" name="BMC Genomics">
        <title>New insights from Opisthorchis felineus genome: update on genomics of the epidemiologically important liver flukes.</title>
        <authorList>
            <person name="Ershov N.I."/>
            <person name="Mordvinov V.A."/>
            <person name="Prokhortchouk E.B."/>
            <person name="Pakharukova M.Y."/>
            <person name="Gunbin K.V."/>
            <person name="Ustyantsev K."/>
            <person name="Genaev M.A."/>
            <person name="Blinov A.G."/>
            <person name="Mazur A."/>
            <person name="Boulygina E."/>
            <person name="Tsygankova S."/>
            <person name="Khrameeva E."/>
            <person name="Chekanov N."/>
            <person name="Fan G."/>
            <person name="Xiao A."/>
            <person name="Zhang H."/>
            <person name="Xu X."/>
            <person name="Yang H."/>
            <person name="Solovyev V."/>
            <person name="Lee S.M."/>
            <person name="Liu X."/>
            <person name="Afonnikov D.A."/>
            <person name="Skryabin K.G."/>
        </authorList>
    </citation>
    <scope>NUCLEOTIDE SEQUENCE [LARGE SCALE GENOMIC DNA]</scope>
    <source>
        <strain evidence="1">AK-0245</strain>
        <tissue evidence="1">Whole organism</tissue>
    </source>
</reference>
<sequence>MTNRQEYKVILFYYRQASNFIPDVEDLPDEFIPRETLLLVTPFEEGLCDQFVGKTFNKGMFSVTSCSFLHKSGKEVDGVVLGEYELMVSHQRELPAVDKADYIFYINKINGPESGCTYEGNWEKYGYPEEEGLNELPEVSET</sequence>
<protein>
    <submittedName>
        <fullName evidence="1">Uncharacterized protein</fullName>
    </submittedName>
</protein>
<dbReference type="EMBL" id="SJOL01006429">
    <property type="protein sequence ID" value="TGZ67062.1"/>
    <property type="molecule type" value="Genomic_DNA"/>
</dbReference>
<dbReference type="AlphaFoldDB" id="A0A4S2LTB6"/>
<proteinExistence type="predicted"/>
<comment type="caution">
    <text evidence="1">The sequence shown here is derived from an EMBL/GenBank/DDBJ whole genome shotgun (WGS) entry which is preliminary data.</text>
</comment>
<accession>A0A4S2LTB6</accession>
<name>A0A4S2LTB6_OPIFE</name>